<dbReference type="InterPro" id="IPR013573">
    <property type="entry name" value="Tscrpt_reg_YcdC_C"/>
</dbReference>
<proteinExistence type="predicted"/>
<gene>
    <name evidence="4" type="ORF">H7B67_19320</name>
</gene>
<dbReference type="Gene3D" id="1.10.10.60">
    <property type="entry name" value="Homeodomain-like"/>
    <property type="match status" value="1"/>
</dbReference>
<dbReference type="InterPro" id="IPR029039">
    <property type="entry name" value="Flavoprotein-like_sf"/>
</dbReference>
<dbReference type="InterPro" id="IPR050109">
    <property type="entry name" value="HTH-type_TetR-like_transc_reg"/>
</dbReference>
<sequence>MTDNADSHDGKSSVRERILAAAVEAFASSGFAGTRVGEIAVKAKVNQALIYYYFESKERLYQEVLNGLFAQWEAMLSRLDWEGKDVTAFVREYIRAQYEMKVRMPHLYKIFHWETLEGGGLFEKYASPVWTQDFYDIAGKLAGWKTEGAIRPQANEKVLLFLMFGMMDQFYFRRAEGLASILGKDGSEERLHADVVEEMVALTLHGVLPKAEPPRRGSGRPIVTVLAEGEAEVPEARQLLEALKDAAGAELRAVDVRAPEKALANDSGLVLLLASTSVGEMPAWIRDWLAALARNRSAAEGRAFAIWTIGEGAAPERLQRLLEETFNELGGFAVSRLRGQSPGDYAKRCMSWIKAH</sequence>
<dbReference type="PROSITE" id="PS50977">
    <property type="entry name" value="HTH_TETR_2"/>
    <property type="match status" value="1"/>
</dbReference>
<comment type="caution">
    <text evidence="4">The sequence shown here is derived from an EMBL/GenBank/DDBJ whole genome shotgun (WGS) entry which is preliminary data.</text>
</comment>
<keyword evidence="1 2" id="KW-0238">DNA-binding</keyword>
<dbReference type="PRINTS" id="PR00455">
    <property type="entry name" value="HTHTETR"/>
</dbReference>
<dbReference type="Proteomes" id="UP000535838">
    <property type="component" value="Unassembled WGS sequence"/>
</dbReference>
<evidence type="ECO:0000313" key="5">
    <source>
        <dbReference type="Proteomes" id="UP000535838"/>
    </source>
</evidence>
<dbReference type="SUPFAM" id="SSF48498">
    <property type="entry name" value="Tetracyclin repressor-like, C-terminal domain"/>
    <property type="match status" value="1"/>
</dbReference>
<dbReference type="SUPFAM" id="SSF46689">
    <property type="entry name" value="Homeodomain-like"/>
    <property type="match status" value="1"/>
</dbReference>
<dbReference type="PANTHER" id="PTHR30328:SF54">
    <property type="entry name" value="HTH-TYPE TRANSCRIPTIONAL REPRESSOR SCO4008"/>
    <property type="match status" value="1"/>
</dbReference>
<dbReference type="Pfam" id="PF00440">
    <property type="entry name" value="TetR_N"/>
    <property type="match status" value="1"/>
</dbReference>
<evidence type="ECO:0000256" key="2">
    <source>
        <dbReference type="PROSITE-ProRule" id="PRU00335"/>
    </source>
</evidence>
<name>A0A841SZI4_9BACL</name>
<feature type="domain" description="HTH tetR-type" evidence="3">
    <location>
        <begin position="12"/>
        <end position="72"/>
    </location>
</feature>
<dbReference type="AlphaFoldDB" id="A0A841SZI4"/>
<evidence type="ECO:0000313" key="4">
    <source>
        <dbReference type="EMBL" id="MBB6636279.1"/>
    </source>
</evidence>
<dbReference type="Gene3D" id="1.10.357.10">
    <property type="entry name" value="Tetracycline Repressor, domain 2"/>
    <property type="match status" value="1"/>
</dbReference>
<evidence type="ECO:0000259" key="3">
    <source>
        <dbReference type="PROSITE" id="PS50977"/>
    </source>
</evidence>
<dbReference type="InterPro" id="IPR036271">
    <property type="entry name" value="Tet_transcr_reg_TetR-rel_C_sf"/>
</dbReference>
<dbReference type="PANTHER" id="PTHR30328">
    <property type="entry name" value="TRANSCRIPTIONAL REPRESSOR"/>
    <property type="match status" value="1"/>
</dbReference>
<dbReference type="EMBL" id="JACJVQ010000017">
    <property type="protein sequence ID" value="MBB6636279.1"/>
    <property type="molecule type" value="Genomic_DNA"/>
</dbReference>
<reference evidence="4 5" key="1">
    <citation type="submission" date="2020-08" db="EMBL/GenBank/DDBJ databases">
        <title>Cohnella phylogeny.</title>
        <authorList>
            <person name="Dunlap C."/>
        </authorList>
    </citation>
    <scope>NUCLEOTIDE SEQUENCE [LARGE SCALE GENOMIC DNA]</scope>
    <source>
        <strain evidence="4 5">DSM 25241</strain>
    </source>
</reference>
<dbReference type="GO" id="GO:0003677">
    <property type="term" value="F:DNA binding"/>
    <property type="evidence" value="ECO:0007669"/>
    <property type="project" value="UniProtKB-UniRule"/>
</dbReference>
<accession>A0A841SZI4</accession>
<organism evidence="4 5">
    <name type="scientific">Cohnella thailandensis</name>
    <dbReference type="NCBI Taxonomy" id="557557"/>
    <lineage>
        <taxon>Bacteria</taxon>
        <taxon>Bacillati</taxon>
        <taxon>Bacillota</taxon>
        <taxon>Bacilli</taxon>
        <taxon>Bacillales</taxon>
        <taxon>Paenibacillaceae</taxon>
        <taxon>Cohnella</taxon>
    </lineage>
</organism>
<evidence type="ECO:0000256" key="1">
    <source>
        <dbReference type="ARBA" id="ARBA00023125"/>
    </source>
</evidence>
<dbReference type="InterPro" id="IPR001647">
    <property type="entry name" value="HTH_TetR"/>
</dbReference>
<dbReference type="InterPro" id="IPR009057">
    <property type="entry name" value="Homeodomain-like_sf"/>
</dbReference>
<dbReference type="GO" id="GO:0045892">
    <property type="term" value="P:negative regulation of DNA-templated transcription"/>
    <property type="evidence" value="ECO:0007669"/>
    <property type="project" value="InterPro"/>
</dbReference>
<protein>
    <submittedName>
        <fullName evidence="4">TetR family transcriptional regulator</fullName>
    </submittedName>
</protein>
<keyword evidence="5" id="KW-1185">Reference proteome</keyword>
<dbReference type="RefSeq" id="WP_185121493.1">
    <property type="nucleotide sequence ID" value="NZ_JACJVQ010000017.1"/>
</dbReference>
<dbReference type="SUPFAM" id="SSF52218">
    <property type="entry name" value="Flavoproteins"/>
    <property type="match status" value="1"/>
</dbReference>
<feature type="DNA-binding region" description="H-T-H motif" evidence="2">
    <location>
        <begin position="35"/>
        <end position="54"/>
    </location>
</feature>
<dbReference type="Pfam" id="PF08362">
    <property type="entry name" value="TetR_C_3"/>
    <property type="match status" value="1"/>
</dbReference>